<sequence length="510" mass="53556">MSTEANTEANTDTSAEAGTGEGTGRNAAVRAYRRALGPGRCGDFDIGALDRTGVPVVSADHTDPAGRRHAACGYGAAPEQARTGAYGELAEEVLPARRLAALPRRLASYAELVRERGRDRVADPVSLTLPAGAGYTDDRPLEWVPLRRLRTGEEVLVPAEFAASDPGDLPGGPPPGGWLTTPVTNGLGAGDTRERALSHALLEILQRDGNATAHRAMDRGVVIEPDEVADPVTRRVLDRLRSAGVTVLPKLASTAFGMADVHVVGTDADPAAPPLVLTACGEAAHPDRETALRKAVLEYASSRVRKIFFHGPLETAARVAPPGYLERELSAPVPAQEPRALAAMAAWTAMDAAGLRALLEPAVLARRSTVPFSALPTVAAGALADPAVLLADLLERLADFDVLVLETGGPEAWAVKVLVPGTEVETMSYGRVGERGVRRLLERGSELAGLGPPPGPGARPVHLRPEARERLGGPAWFDAAAARRLVGPLYPLYREPARHAVARLAAGGAR</sequence>
<dbReference type="Gene3D" id="3.30.160.660">
    <property type="match status" value="1"/>
</dbReference>
<comment type="caution">
    <text evidence="3">The sequence shown here is derived from an EMBL/GenBank/DDBJ whole genome shotgun (WGS) entry which is preliminary data.</text>
</comment>
<keyword evidence="4" id="KW-1185">Reference proteome</keyword>
<dbReference type="InterPro" id="IPR003776">
    <property type="entry name" value="YcaO-like_dom"/>
</dbReference>
<evidence type="ECO:0000313" key="3">
    <source>
        <dbReference type="EMBL" id="PJE95260.1"/>
    </source>
</evidence>
<dbReference type="PANTHER" id="PTHR37809">
    <property type="entry name" value="RIBOSOMAL PROTEIN S12 METHYLTHIOTRANSFERASE ACCESSORY FACTOR YCAO"/>
    <property type="match status" value="1"/>
</dbReference>
<feature type="compositionally biased region" description="Low complexity" evidence="1">
    <location>
        <begin position="11"/>
        <end position="25"/>
    </location>
</feature>
<dbReference type="Pfam" id="PF02624">
    <property type="entry name" value="YcaO"/>
    <property type="match status" value="1"/>
</dbReference>
<evidence type="ECO:0000256" key="1">
    <source>
        <dbReference type="SAM" id="MobiDB-lite"/>
    </source>
</evidence>
<evidence type="ECO:0000313" key="4">
    <source>
        <dbReference type="Proteomes" id="UP000230407"/>
    </source>
</evidence>
<gene>
    <name evidence="3" type="ORF">CUT44_23355</name>
</gene>
<dbReference type="PROSITE" id="PS51664">
    <property type="entry name" value="YCAO"/>
    <property type="match status" value="1"/>
</dbReference>
<dbReference type="Proteomes" id="UP000230407">
    <property type="component" value="Unassembled WGS sequence"/>
</dbReference>
<evidence type="ECO:0000259" key="2">
    <source>
        <dbReference type="PROSITE" id="PS51664"/>
    </source>
</evidence>
<dbReference type="RefSeq" id="WP_100203903.1">
    <property type="nucleotide sequence ID" value="NZ_PGGW01000066.1"/>
</dbReference>
<organism evidence="3 4">
    <name type="scientific">Streptomyces carminius</name>
    <dbReference type="NCBI Taxonomy" id="2665496"/>
    <lineage>
        <taxon>Bacteria</taxon>
        <taxon>Bacillati</taxon>
        <taxon>Actinomycetota</taxon>
        <taxon>Actinomycetes</taxon>
        <taxon>Kitasatosporales</taxon>
        <taxon>Streptomycetaceae</taxon>
        <taxon>Streptomyces</taxon>
    </lineage>
</organism>
<reference evidence="3 4" key="1">
    <citation type="submission" date="2017-11" db="EMBL/GenBank/DDBJ databases">
        <title>Streptomyces carmine sp. nov., a novel actinomycete isolated from Sophora alopecuroides in Xinjiang, China.</title>
        <authorList>
            <person name="Wang Y."/>
            <person name="Luo X."/>
            <person name="Wan C."/>
            <person name="Zhang L."/>
        </authorList>
    </citation>
    <scope>NUCLEOTIDE SEQUENCE [LARGE SCALE GENOMIC DNA]</scope>
    <source>
        <strain evidence="3 4">TRM SA0054</strain>
    </source>
</reference>
<feature type="region of interest" description="Disordered" evidence="1">
    <location>
        <begin position="1"/>
        <end position="25"/>
    </location>
</feature>
<proteinExistence type="predicted"/>
<dbReference type="PANTHER" id="PTHR37809:SF1">
    <property type="entry name" value="RIBOSOMAL PROTEIN S12 METHYLTHIOTRANSFERASE ACCESSORY FACTOR YCAO"/>
    <property type="match status" value="1"/>
</dbReference>
<feature type="domain" description="YcaO" evidence="2">
    <location>
        <begin position="73"/>
        <end position="458"/>
    </location>
</feature>
<feature type="compositionally biased region" description="Polar residues" evidence="1">
    <location>
        <begin position="1"/>
        <end position="10"/>
    </location>
</feature>
<accession>A0A2M8LTI2</accession>
<dbReference type="AlphaFoldDB" id="A0A2M8LTI2"/>
<name>A0A2M8LTI2_9ACTN</name>
<protein>
    <recommendedName>
        <fullName evidence="2">YcaO domain-containing protein</fullName>
    </recommendedName>
</protein>
<dbReference type="EMBL" id="PGGW01000066">
    <property type="protein sequence ID" value="PJE95260.1"/>
    <property type="molecule type" value="Genomic_DNA"/>
</dbReference>